<dbReference type="CDD" id="cd01949">
    <property type="entry name" value="GGDEF"/>
    <property type="match status" value="1"/>
</dbReference>
<reference evidence="5 6" key="1">
    <citation type="submission" date="2023-08" db="EMBL/GenBank/DDBJ databases">
        <title>Pleionea litopenaei sp. nov., isolated from stomach of juvenile Litopenaeus vannamei.</title>
        <authorList>
            <person name="Rho A.M."/>
            <person name="Hwang C.Y."/>
        </authorList>
    </citation>
    <scope>NUCLEOTIDE SEQUENCE [LARGE SCALE GENOMIC DNA]</scope>
    <source>
        <strain evidence="5 6">HL-JVS1</strain>
    </source>
</reference>
<evidence type="ECO:0000256" key="1">
    <source>
        <dbReference type="ARBA" id="ARBA00001946"/>
    </source>
</evidence>
<dbReference type="Proteomes" id="UP001239782">
    <property type="component" value="Chromosome"/>
</dbReference>
<dbReference type="EC" id="2.7.7.65" evidence="2"/>
<dbReference type="SUPFAM" id="SSF55073">
    <property type="entry name" value="Nucleotide cyclase"/>
    <property type="match status" value="1"/>
</dbReference>
<dbReference type="InterPro" id="IPR000160">
    <property type="entry name" value="GGDEF_dom"/>
</dbReference>
<comment type="cofactor">
    <cofactor evidence="1">
        <name>Mg(2+)</name>
        <dbReference type="ChEBI" id="CHEBI:18420"/>
    </cofactor>
</comment>
<dbReference type="FunFam" id="3.30.70.270:FF:000001">
    <property type="entry name" value="Diguanylate cyclase domain protein"/>
    <property type="match status" value="1"/>
</dbReference>
<dbReference type="PANTHER" id="PTHR45138:SF9">
    <property type="entry name" value="DIGUANYLATE CYCLASE DGCM-RELATED"/>
    <property type="match status" value="1"/>
</dbReference>
<sequence>MAIFHQYNPSREQALEIENQRLKSLLDSLVEKAELNQKTYGKFQRLEFELLHTAHLPFLLNKLTTDFKQQLDVEHISLMLYDPYDTFQEILESIYPDVAVSNVMFTKDATQFDAIYQSRLEPQIRQTNRFLSQILFSREATVRSFLTLPLLRNNLIIGSYHLGSVNQQRFTPEMSTDFYAHFAQIVSICLENTANTEHLKHLSLIDPLTKTKNRRCLYQSLEKELARADRNMLPLSCLFIDIDHFKRINDQYGHTIGDRVLEHIAQIIQPNLRATDLLARFGGEEFTAVLPNCDEHVAEKISERIRHMIGNQVFSSNDETKFNITCSIGITTWNPARHTGSKESLVDSIIRIADDALYEAKSAGRNRCVWKAFH</sequence>
<proteinExistence type="predicted"/>
<dbReference type="PROSITE" id="PS50887">
    <property type="entry name" value="GGDEF"/>
    <property type="match status" value="1"/>
</dbReference>
<name>A0AA51RV01_9GAMM</name>
<evidence type="ECO:0000259" key="4">
    <source>
        <dbReference type="PROSITE" id="PS50887"/>
    </source>
</evidence>
<dbReference type="Pfam" id="PF00990">
    <property type="entry name" value="GGDEF"/>
    <property type="match status" value="1"/>
</dbReference>
<dbReference type="Gene3D" id="3.30.70.270">
    <property type="match status" value="1"/>
</dbReference>
<evidence type="ECO:0000256" key="2">
    <source>
        <dbReference type="ARBA" id="ARBA00012528"/>
    </source>
</evidence>
<dbReference type="AlphaFoldDB" id="A0AA51RV01"/>
<accession>A0AA51RV01</accession>
<dbReference type="GO" id="GO:0052621">
    <property type="term" value="F:diguanylate cyclase activity"/>
    <property type="evidence" value="ECO:0007669"/>
    <property type="project" value="UniProtKB-EC"/>
</dbReference>
<dbReference type="Pfam" id="PF04340">
    <property type="entry name" value="DUF484"/>
    <property type="match status" value="1"/>
</dbReference>
<feature type="domain" description="GGDEF" evidence="4">
    <location>
        <begin position="233"/>
        <end position="374"/>
    </location>
</feature>
<organism evidence="5 6">
    <name type="scientific">Pleionea litopenaei</name>
    <dbReference type="NCBI Taxonomy" id="3070815"/>
    <lineage>
        <taxon>Bacteria</taxon>
        <taxon>Pseudomonadati</taxon>
        <taxon>Pseudomonadota</taxon>
        <taxon>Gammaproteobacteria</taxon>
        <taxon>Oceanospirillales</taxon>
        <taxon>Pleioneaceae</taxon>
        <taxon>Pleionea</taxon>
    </lineage>
</organism>
<dbReference type="NCBIfam" id="TIGR00254">
    <property type="entry name" value="GGDEF"/>
    <property type="match status" value="1"/>
</dbReference>
<dbReference type="InterPro" id="IPR050469">
    <property type="entry name" value="Diguanylate_Cyclase"/>
</dbReference>
<dbReference type="InterPro" id="IPR029016">
    <property type="entry name" value="GAF-like_dom_sf"/>
</dbReference>
<dbReference type="PANTHER" id="PTHR45138">
    <property type="entry name" value="REGULATORY COMPONENTS OF SENSORY TRANSDUCTION SYSTEM"/>
    <property type="match status" value="1"/>
</dbReference>
<evidence type="ECO:0000313" key="6">
    <source>
        <dbReference type="Proteomes" id="UP001239782"/>
    </source>
</evidence>
<dbReference type="EMBL" id="CP133548">
    <property type="protein sequence ID" value="WMS88206.1"/>
    <property type="molecule type" value="Genomic_DNA"/>
</dbReference>
<protein>
    <recommendedName>
        <fullName evidence="2">diguanylate cyclase</fullName>
        <ecNumber evidence="2">2.7.7.65</ecNumber>
    </recommendedName>
</protein>
<evidence type="ECO:0000256" key="3">
    <source>
        <dbReference type="ARBA" id="ARBA00034247"/>
    </source>
</evidence>
<dbReference type="InterPro" id="IPR029787">
    <property type="entry name" value="Nucleotide_cyclase"/>
</dbReference>
<dbReference type="InterPro" id="IPR007435">
    <property type="entry name" value="DUF484"/>
</dbReference>
<gene>
    <name evidence="5" type="ORF">Q9312_04645</name>
</gene>
<dbReference type="KEGG" id="plei:Q9312_04645"/>
<keyword evidence="6" id="KW-1185">Reference proteome</keyword>
<comment type="catalytic activity">
    <reaction evidence="3">
        <text>2 GTP = 3',3'-c-di-GMP + 2 diphosphate</text>
        <dbReference type="Rhea" id="RHEA:24898"/>
        <dbReference type="ChEBI" id="CHEBI:33019"/>
        <dbReference type="ChEBI" id="CHEBI:37565"/>
        <dbReference type="ChEBI" id="CHEBI:58805"/>
        <dbReference type="EC" id="2.7.7.65"/>
    </reaction>
</comment>
<evidence type="ECO:0000313" key="5">
    <source>
        <dbReference type="EMBL" id="WMS88206.1"/>
    </source>
</evidence>
<dbReference type="Gene3D" id="3.30.450.40">
    <property type="match status" value="1"/>
</dbReference>
<dbReference type="InterPro" id="IPR043128">
    <property type="entry name" value="Rev_trsase/Diguanyl_cyclase"/>
</dbReference>
<dbReference type="RefSeq" id="WP_309203410.1">
    <property type="nucleotide sequence ID" value="NZ_CP133548.1"/>
</dbReference>
<dbReference type="SMART" id="SM00267">
    <property type="entry name" value="GGDEF"/>
    <property type="match status" value="1"/>
</dbReference>
<dbReference type="SUPFAM" id="SSF55781">
    <property type="entry name" value="GAF domain-like"/>
    <property type="match status" value="1"/>
</dbReference>